<reference evidence="2" key="1">
    <citation type="submission" date="2016-07" db="EMBL/GenBank/DDBJ databases">
        <title>Nontailed viruses are major unrecognized killers of bacteria in the ocean.</title>
        <authorList>
            <person name="Kauffman K."/>
            <person name="Hussain F."/>
            <person name="Yang J."/>
            <person name="Arevalo P."/>
            <person name="Brown J."/>
            <person name="Cutler M."/>
            <person name="Kelly L."/>
            <person name="Polz M.F."/>
        </authorList>
    </citation>
    <scope>NUCLEOTIDE SEQUENCE [LARGE SCALE GENOMIC DNA]</scope>
    <source>
        <strain evidence="2">10N.261.48.B5</strain>
    </source>
</reference>
<gene>
    <name evidence="1" type="ORF">BCT54_13085</name>
</gene>
<dbReference type="EMBL" id="MCZF01000307">
    <property type="protein sequence ID" value="PMM40011.1"/>
    <property type="molecule type" value="Genomic_DNA"/>
</dbReference>
<evidence type="ECO:0000313" key="1">
    <source>
        <dbReference type="EMBL" id="PMM40011.1"/>
    </source>
</evidence>
<evidence type="ECO:0000313" key="2">
    <source>
        <dbReference type="Proteomes" id="UP000235533"/>
    </source>
</evidence>
<organism evidence="1 2">
    <name type="scientific">Vibrio splendidus</name>
    <dbReference type="NCBI Taxonomy" id="29497"/>
    <lineage>
        <taxon>Bacteria</taxon>
        <taxon>Pseudomonadati</taxon>
        <taxon>Pseudomonadota</taxon>
        <taxon>Gammaproteobacteria</taxon>
        <taxon>Vibrionales</taxon>
        <taxon>Vibrionaceae</taxon>
        <taxon>Vibrio</taxon>
    </lineage>
</organism>
<dbReference type="Proteomes" id="UP000235533">
    <property type="component" value="Unassembled WGS sequence"/>
</dbReference>
<name>A0A2N7JIR5_VIBSP</name>
<dbReference type="RefSeq" id="WP_102554198.1">
    <property type="nucleotide sequence ID" value="NZ_MCZF01000307.1"/>
</dbReference>
<dbReference type="AlphaFoldDB" id="A0A2N7JIR5"/>
<comment type="caution">
    <text evidence="1">The sequence shown here is derived from an EMBL/GenBank/DDBJ whole genome shotgun (WGS) entry which is preliminary data.</text>
</comment>
<protein>
    <submittedName>
        <fullName evidence="1">Uncharacterized protein</fullName>
    </submittedName>
</protein>
<proteinExistence type="predicted"/>
<sequence>MKDIKIIKGDFSGETWRLEKDRIEAGFYKLRQVPFSEVIELKKLETTRKEHFVEFSLADGKNFTSSMSKKTYESCYKLFIESGNQPKDLTLPVHGKSKSNVILSGLGVLFLIGLFGGGEPEKELVTSDKATLCKAYIGEMFGKPTASIDNYKNSEGLVYVRYIRSSDNTAWSYVCDVSGDSMVWAGWLHDSQSWGRWRNEDKVKLKYNDTSKKIAFTMVDTGNRVEVQL</sequence>
<accession>A0A2N7JIR5</accession>